<sequence>MRKLVRDKVPDIIRESGREPAVKPISGEGLKKALKDKLVEEAVELKNSNDLYDELADVLEVVEALIEQYGLDKQKLEEARKEKLRRAGGFKRGYLLIEKDESIKPDIENKRG</sequence>
<proteinExistence type="predicted"/>
<protein>
    <recommendedName>
        <fullName evidence="4">Phosphoribosyl-ATP pyrophosphohydrolase</fullName>
    </recommendedName>
</protein>
<evidence type="ECO:0000313" key="2">
    <source>
        <dbReference type="EMBL" id="AFD00341.1"/>
    </source>
</evidence>
<keyword evidence="1" id="KW-0175">Coiled coil</keyword>
<dbReference type="KEGG" id="mez:Mtc_1589"/>
<gene>
    <name evidence="2" type="ordered locus">Mtc_1589</name>
</gene>
<evidence type="ECO:0008006" key="4">
    <source>
        <dbReference type="Google" id="ProtNLM"/>
    </source>
</evidence>
<accession>H8I790</accession>
<dbReference type="OrthoDB" id="313097at2157"/>
<evidence type="ECO:0000256" key="1">
    <source>
        <dbReference type="SAM" id="Coils"/>
    </source>
</evidence>
<dbReference type="Proteomes" id="UP000005233">
    <property type="component" value="Chromosome"/>
</dbReference>
<feature type="coiled-coil region" evidence="1">
    <location>
        <begin position="59"/>
        <end position="86"/>
    </location>
</feature>
<keyword evidence="3" id="KW-1185">Reference proteome</keyword>
<name>H8I790_METCZ</name>
<dbReference type="RefSeq" id="WP_014406172.1">
    <property type="nucleotide sequence ID" value="NC_017034.1"/>
</dbReference>
<dbReference type="EMBL" id="CP003243">
    <property type="protein sequence ID" value="AFD00341.1"/>
    <property type="molecule type" value="Genomic_DNA"/>
</dbReference>
<dbReference type="STRING" id="1041930.Mtc_1589"/>
<organism evidence="2 3">
    <name type="scientific">Methanocella conradii (strain DSM 24694 / JCM 17849 / CGMCC 1.5162 / HZ254)</name>
    <dbReference type="NCBI Taxonomy" id="1041930"/>
    <lineage>
        <taxon>Archaea</taxon>
        <taxon>Methanobacteriati</taxon>
        <taxon>Methanobacteriota</taxon>
        <taxon>Stenosarchaea group</taxon>
        <taxon>Methanomicrobia</taxon>
        <taxon>Methanocellales</taxon>
        <taxon>Methanocellaceae</taxon>
        <taxon>Methanocella</taxon>
    </lineage>
</organism>
<dbReference type="eggNOG" id="arCOG03005">
    <property type="taxonomic scope" value="Archaea"/>
</dbReference>
<reference evidence="2 3" key="1">
    <citation type="journal article" date="2012" name="J. Bacteriol.">
        <title>Complete genome sequence of a thermophilic methanogen, Methanocella conradii HZ254, isolated from Chinese rice field soil.</title>
        <authorList>
            <person name="Lu Z."/>
            <person name="Lu Y."/>
        </authorList>
    </citation>
    <scope>NUCLEOTIDE SEQUENCE [LARGE SCALE GENOMIC DNA]</scope>
    <source>
        <strain evidence="3">DSM 24694 / JCM 17849 / CGMCC 1.5162 / HZ254</strain>
    </source>
</reference>
<evidence type="ECO:0000313" key="3">
    <source>
        <dbReference type="Proteomes" id="UP000005233"/>
    </source>
</evidence>
<dbReference type="GeneID" id="11971727"/>
<dbReference type="HOGENOM" id="CLU_142081_2_0_2"/>
<dbReference type="CDD" id="cd11532">
    <property type="entry name" value="NTP-PPase_COG4997"/>
    <property type="match status" value="1"/>
</dbReference>
<dbReference type="SUPFAM" id="SSF101386">
    <property type="entry name" value="all-alpha NTP pyrophosphatases"/>
    <property type="match status" value="1"/>
</dbReference>
<dbReference type="InterPro" id="IPR038735">
    <property type="entry name" value="MSMEG_1276-like_NTP-PPase_dom"/>
</dbReference>
<dbReference type="AlphaFoldDB" id="H8I790"/>